<dbReference type="AlphaFoldDB" id="A0AAV7SZY0"/>
<feature type="signal peptide" evidence="1">
    <location>
        <begin position="1"/>
        <end position="19"/>
    </location>
</feature>
<gene>
    <name evidence="2" type="ORF">NDU88_001649</name>
</gene>
<evidence type="ECO:0000313" key="2">
    <source>
        <dbReference type="EMBL" id="KAJ1169758.1"/>
    </source>
</evidence>
<dbReference type="Proteomes" id="UP001066276">
    <property type="component" value="Chromosome 4_1"/>
</dbReference>
<name>A0AAV7SZY0_PLEWA</name>
<comment type="caution">
    <text evidence="2">The sequence shown here is derived from an EMBL/GenBank/DDBJ whole genome shotgun (WGS) entry which is preliminary data.</text>
</comment>
<evidence type="ECO:0000313" key="3">
    <source>
        <dbReference type="Proteomes" id="UP001066276"/>
    </source>
</evidence>
<proteinExistence type="predicted"/>
<keyword evidence="3" id="KW-1185">Reference proteome</keyword>
<organism evidence="2 3">
    <name type="scientific">Pleurodeles waltl</name>
    <name type="common">Iberian ribbed newt</name>
    <dbReference type="NCBI Taxonomy" id="8319"/>
    <lineage>
        <taxon>Eukaryota</taxon>
        <taxon>Metazoa</taxon>
        <taxon>Chordata</taxon>
        <taxon>Craniata</taxon>
        <taxon>Vertebrata</taxon>
        <taxon>Euteleostomi</taxon>
        <taxon>Amphibia</taxon>
        <taxon>Batrachia</taxon>
        <taxon>Caudata</taxon>
        <taxon>Salamandroidea</taxon>
        <taxon>Salamandridae</taxon>
        <taxon>Pleurodelinae</taxon>
        <taxon>Pleurodeles</taxon>
    </lineage>
</organism>
<accession>A0AAV7SZY0</accession>
<sequence length="126" mass="13766">MRTTGGGFLAFGLAVSLHAALLDSNCKGSDRYGDGNGRLSARSVLAGPGQGLTVSRTCIVALLLAKRRVALHWGERAVPTKRERLLDLAYSKEQLALYAEELQRPSWLKEMWVPFTTYLLSVSEGT</sequence>
<dbReference type="EMBL" id="JANPWB010000007">
    <property type="protein sequence ID" value="KAJ1169758.1"/>
    <property type="molecule type" value="Genomic_DNA"/>
</dbReference>
<keyword evidence="1" id="KW-0732">Signal</keyword>
<protein>
    <submittedName>
        <fullName evidence="2">Uncharacterized protein</fullName>
    </submittedName>
</protein>
<evidence type="ECO:0000256" key="1">
    <source>
        <dbReference type="SAM" id="SignalP"/>
    </source>
</evidence>
<feature type="chain" id="PRO_5043642009" evidence="1">
    <location>
        <begin position="20"/>
        <end position="126"/>
    </location>
</feature>
<reference evidence="2" key="1">
    <citation type="journal article" date="2022" name="bioRxiv">
        <title>Sequencing and chromosome-scale assembly of the giantPleurodeles waltlgenome.</title>
        <authorList>
            <person name="Brown T."/>
            <person name="Elewa A."/>
            <person name="Iarovenko S."/>
            <person name="Subramanian E."/>
            <person name="Araus A.J."/>
            <person name="Petzold A."/>
            <person name="Susuki M."/>
            <person name="Suzuki K.-i.T."/>
            <person name="Hayashi T."/>
            <person name="Toyoda A."/>
            <person name="Oliveira C."/>
            <person name="Osipova E."/>
            <person name="Leigh N.D."/>
            <person name="Simon A."/>
            <person name="Yun M.H."/>
        </authorList>
    </citation>
    <scope>NUCLEOTIDE SEQUENCE</scope>
    <source>
        <strain evidence="2">20211129_DDA</strain>
        <tissue evidence="2">Liver</tissue>
    </source>
</reference>